<dbReference type="Gene3D" id="3.30.70.330">
    <property type="match status" value="1"/>
</dbReference>
<name>A0A061FQT6_THECC</name>
<dbReference type="AlphaFoldDB" id="A0A061FQT6"/>
<keyword evidence="5" id="KW-1185">Reference proteome</keyword>
<dbReference type="PROSITE" id="PS50102">
    <property type="entry name" value="RRM"/>
    <property type="match status" value="1"/>
</dbReference>
<dbReference type="EMBL" id="CM001888">
    <property type="protein sequence ID" value="EOY19446.1"/>
    <property type="molecule type" value="Genomic_DNA"/>
</dbReference>
<protein>
    <recommendedName>
        <fullName evidence="3">RRM domain-containing protein</fullName>
    </recommendedName>
</protein>
<evidence type="ECO:0000256" key="2">
    <source>
        <dbReference type="SAM" id="MobiDB-lite"/>
    </source>
</evidence>
<dbReference type="InterPro" id="IPR012677">
    <property type="entry name" value="Nucleotide-bd_a/b_plait_sf"/>
</dbReference>
<dbReference type="Pfam" id="PF00076">
    <property type="entry name" value="RRM_1"/>
    <property type="match status" value="1"/>
</dbReference>
<sequence>MEEEKWLWIVRDIDFRAQGFVINPSWRNGRNLCIQLSWIISQREFPRLKLKRFFDEFEVVVDVFVLESASRKRYNFAFVRFSEERELRPAIKGGTKLYIAGRQLLVKEAYTASRRMPLLFFDKLVVDQSLPRTFKEVTKSERPVHVGSRPKVEPPVKDKEEDKA</sequence>
<evidence type="ECO:0000313" key="4">
    <source>
        <dbReference type="EMBL" id="EOY19446.1"/>
    </source>
</evidence>
<organism evidence="4 5">
    <name type="scientific">Theobroma cacao</name>
    <name type="common">Cacao</name>
    <name type="synonym">Cocoa</name>
    <dbReference type="NCBI Taxonomy" id="3641"/>
    <lineage>
        <taxon>Eukaryota</taxon>
        <taxon>Viridiplantae</taxon>
        <taxon>Streptophyta</taxon>
        <taxon>Embryophyta</taxon>
        <taxon>Tracheophyta</taxon>
        <taxon>Spermatophyta</taxon>
        <taxon>Magnoliopsida</taxon>
        <taxon>eudicotyledons</taxon>
        <taxon>Gunneridae</taxon>
        <taxon>Pentapetalae</taxon>
        <taxon>rosids</taxon>
        <taxon>malvids</taxon>
        <taxon>Malvales</taxon>
        <taxon>Malvaceae</taxon>
        <taxon>Byttnerioideae</taxon>
        <taxon>Theobroma</taxon>
    </lineage>
</organism>
<dbReference type="Proteomes" id="UP000026915">
    <property type="component" value="Chromosome 10"/>
</dbReference>
<evidence type="ECO:0000259" key="3">
    <source>
        <dbReference type="PROSITE" id="PS50102"/>
    </source>
</evidence>
<dbReference type="InterPro" id="IPR000504">
    <property type="entry name" value="RRM_dom"/>
</dbReference>
<gene>
    <name evidence="4" type="ORF">TCM_044571</name>
</gene>
<dbReference type="Gramene" id="EOY19446">
    <property type="protein sequence ID" value="EOY19446"/>
    <property type="gene ID" value="TCM_044571"/>
</dbReference>
<dbReference type="HOGENOM" id="CLU_1621930_0_0_1"/>
<feature type="region of interest" description="Disordered" evidence="2">
    <location>
        <begin position="141"/>
        <end position="164"/>
    </location>
</feature>
<dbReference type="GO" id="GO:0003723">
    <property type="term" value="F:RNA binding"/>
    <property type="evidence" value="ECO:0007669"/>
    <property type="project" value="UniProtKB-UniRule"/>
</dbReference>
<dbReference type="InterPro" id="IPR035979">
    <property type="entry name" value="RBD_domain_sf"/>
</dbReference>
<evidence type="ECO:0000313" key="5">
    <source>
        <dbReference type="Proteomes" id="UP000026915"/>
    </source>
</evidence>
<evidence type="ECO:0000256" key="1">
    <source>
        <dbReference type="PROSITE-ProRule" id="PRU00176"/>
    </source>
</evidence>
<dbReference type="SUPFAM" id="SSF54928">
    <property type="entry name" value="RNA-binding domain, RBD"/>
    <property type="match status" value="1"/>
</dbReference>
<feature type="domain" description="RRM" evidence="3">
    <location>
        <begin position="49"/>
        <end position="111"/>
    </location>
</feature>
<dbReference type="InParanoid" id="A0A061FQT6"/>
<reference evidence="4 5" key="1">
    <citation type="journal article" date="2013" name="Genome Biol.">
        <title>The genome sequence of the most widely cultivated cacao type and its use to identify candidate genes regulating pod color.</title>
        <authorList>
            <person name="Motamayor J.C."/>
            <person name="Mockaitis K."/>
            <person name="Schmutz J."/>
            <person name="Haiminen N."/>
            <person name="Iii D.L."/>
            <person name="Cornejo O."/>
            <person name="Findley S.D."/>
            <person name="Zheng P."/>
            <person name="Utro F."/>
            <person name="Royaert S."/>
            <person name="Saski C."/>
            <person name="Jenkins J."/>
            <person name="Podicheti R."/>
            <person name="Zhao M."/>
            <person name="Scheffler B.E."/>
            <person name="Stack J.C."/>
            <person name="Feltus F.A."/>
            <person name="Mustiga G.M."/>
            <person name="Amores F."/>
            <person name="Phillips W."/>
            <person name="Marelli J.P."/>
            <person name="May G.D."/>
            <person name="Shapiro H."/>
            <person name="Ma J."/>
            <person name="Bustamante C.D."/>
            <person name="Schnell R.J."/>
            <person name="Main D."/>
            <person name="Gilbert D."/>
            <person name="Parida L."/>
            <person name="Kuhn D.N."/>
        </authorList>
    </citation>
    <scope>NUCLEOTIDE SEQUENCE [LARGE SCALE GENOMIC DNA]</scope>
    <source>
        <strain evidence="5">cv. Matina 1-6</strain>
    </source>
</reference>
<accession>A0A061FQT6</accession>
<keyword evidence="1" id="KW-0694">RNA-binding</keyword>
<proteinExistence type="predicted"/>